<evidence type="ECO:0000256" key="1">
    <source>
        <dbReference type="ARBA" id="ARBA00004141"/>
    </source>
</evidence>
<evidence type="ECO:0000256" key="3">
    <source>
        <dbReference type="ARBA" id="ARBA00022989"/>
    </source>
</evidence>
<dbReference type="PANTHER" id="PTHR31465">
    <property type="entry name" value="PROTEIN RTA1-RELATED"/>
    <property type="match status" value="1"/>
</dbReference>
<keyword evidence="4 5" id="KW-0472">Membrane</keyword>
<organism evidence="6 7">
    <name type="scientific">Aspergillus keveii</name>
    <dbReference type="NCBI Taxonomy" id="714993"/>
    <lineage>
        <taxon>Eukaryota</taxon>
        <taxon>Fungi</taxon>
        <taxon>Dikarya</taxon>
        <taxon>Ascomycota</taxon>
        <taxon>Pezizomycotina</taxon>
        <taxon>Eurotiomycetes</taxon>
        <taxon>Eurotiomycetidae</taxon>
        <taxon>Eurotiales</taxon>
        <taxon>Aspergillaceae</taxon>
        <taxon>Aspergillus</taxon>
        <taxon>Aspergillus subgen. Nidulantes</taxon>
    </lineage>
</organism>
<dbReference type="Pfam" id="PF04479">
    <property type="entry name" value="RTA1"/>
    <property type="match status" value="1"/>
</dbReference>
<dbReference type="PANTHER" id="PTHR31465:SF1">
    <property type="entry name" value="PROTEIN RTA1-RELATED"/>
    <property type="match status" value="1"/>
</dbReference>
<evidence type="ECO:0000313" key="7">
    <source>
        <dbReference type="Proteomes" id="UP001610563"/>
    </source>
</evidence>
<feature type="transmembrane region" description="Helical" evidence="5">
    <location>
        <begin position="39"/>
        <end position="59"/>
    </location>
</feature>
<dbReference type="EMBL" id="JBFTWV010000028">
    <property type="protein sequence ID" value="KAL2796152.1"/>
    <property type="molecule type" value="Genomic_DNA"/>
</dbReference>
<keyword evidence="3 5" id="KW-1133">Transmembrane helix</keyword>
<keyword evidence="2 5" id="KW-0812">Transmembrane</keyword>
<keyword evidence="7" id="KW-1185">Reference proteome</keyword>
<feature type="transmembrane region" description="Helical" evidence="5">
    <location>
        <begin position="205"/>
        <end position="225"/>
    </location>
</feature>
<feature type="transmembrane region" description="Helical" evidence="5">
    <location>
        <begin position="154"/>
        <end position="178"/>
    </location>
</feature>
<comment type="caution">
    <text evidence="6">The sequence shown here is derived from an EMBL/GenBank/DDBJ whole genome shotgun (WGS) entry which is preliminary data.</text>
</comment>
<gene>
    <name evidence="6" type="ORF">BJX66DRAFT_324120</name>
</gene>
<sequence length="288" mass="31612">MSSSYVLYHYDPSFAAAVCFAIAFGISAVLHIWQAHRYGARFMIAFIIGASLECLGYVARMINAKQTPDYSVGPYALQSLLLLLAPALLAASIYMILGRIIRFVDGEDRSPIRLGMLTKVFVTGDVLSFLIQSGGGAILSQAKSASKVHLGERIIIVGLFVQVLFFSVFIVVSILFHWNIHNNPTSKSISSSSSSSAFSKNVAGIPGWLLCLFILYATSSLIMVRSIYRVVEYIQGTDGFLQGHEVFLYIFDAVLMLLVCGGLSLRHPGVLLDESEGFEEVEMGMRMR</sequence>
<accession>A0ABR4GAU4</accession>
<evidence type="ECO:0000256" key="4">
    <source>
        <dbReference type="ARBA" id="ARBA00023136"/>
    </source>
</evidence>
<protein>
    <submittedName>
        <fullName evidence="6">RTA1 like protein</fullName>
    </submittedName>
</protein>
<name>A0ABR4GAU4_9EURO</name>
<dbReference type="Proteomes" id="UP001610563">
    <property type="component" value="Unassembled WGS sequence"/>
</dbReference>
<feature type="transmembrane region" description="Helical" evidence="5">
    <location>
        <begin position="12"/>
        <end position="33"/>
    </location>
</feature>
<evidence type="ECO:0000256" key="2">
    <source>
        <dbReference type="ARBA" id="ARBA00022692"/>
    </source>
</evidence>
<evidence type="ECO:0000313" key="6">
    <source>
        <dbReference type="EMBL" id="KAL2796152.1"/>
    </source>
</evidence>
<dbReference type="InterPro" id="IPR007568">
    <property type="entry name" value="RTA1"/>
</dbReference>
<evidence type="ECO:0000256" key="5">
    <source>
        <dbReference type="SAM" id="Phobius"/>
    </source>
</evidence>
<feature type="transmembrane region" description="Helical" evidence="5">
    <location>
        <begin position="80"/>
        <end position="101"/>
    </location>
</feature>
<reference evidence="6 7" key="1">
    <citation type="submission" date="2024-07" db="EMBL/GenBank/DDBJ databases">
        <title>Section-level genome sequencing and comparative genomics of Aspergillus sections Usti and Cavernicolus.</title>
        <authorList>
            <consortium name="Lawrence Berkeley National Laboratory"/>
            <person name="Nybo J.L."/>
            <person name="Vesth T.C."/>
            <person name="Theobald S."/>
            <person name="Frisvad J.C."/>
            <person name="Larsen T.O."/>
            <person name="Kjaerboelling I."/>
            <person name="Rothschild-Mancinelli K."/>
            <person name="Lyhne E.K."/>
            <person name="Kogle M.E."/>
            <person name="Barry K."/>
            <person name="Clum A."/>
            <person name="Na H."/>
            <person name="Ledsgaard L."/>
            <person name="Lin J."/>
            <person name="Lipzen A."/>
            <person name="Kuo A."/>
            <person name="Riley R."/>
            <person name="Mondo S."/>
            <person name="Labutti K."/>
            <person name="Haridas S."/>
            <person name="Pangalinan J."/>
            <person name="Salamov A.A."/>
            <person name="Simmons B.A."/>
            <person name="Magnuson J.K."/>
            <person name="Chen J."/>
            <person name="Drula E."/>
            <person name="Henrissat B."/>
            <person name="Wiebenga A."/>
            <person name="Lubbers R.J."/>
            <person name="Gomes A.C."/>
            <person name="Makela M.R."/>
            <person name="Stajich J."/>
            <person name="Grigoriev I.V."/>
            <person name="Mortensen U.H."/>
            <person name="De Vries R.P."/>
            <person name="Baker S.E."/>
            <person name="Andersen M.R."/>
        </authorList>
    </citation>
    <scope>NUCLEOTIDE SEQUENCE [LARGE SCALE GENOMIC DNA]</scope>
    <source>
        <strain evidence="6 7">CBS 209.92</strain>
    </source>
</reference>
<proteinExistence type="predicted"/>
<comment type="subcellular location">
    <subcellularLocation>
        <location evidence="1">Membrane</location>
        <topology evidence="1">Multi-pass membrane protein</topology>
    </subcellularLocation>
</comment>